<feature type="binding site" evidence="3">
    <location>
        <position position="575"/>
    </location>
    <ligand>
        <name>ATP</name>
        <dbReference type="ChEBI" id="CHEBI:30616"/>
    </ligand>
</feature>
<feature type="non-terminal residue" evidence="5">
    <location>
        <position position="1"/>
    </location>
</feature>
<dbReference type="InterPro" id="IPR017441">
    <property type="entry name" value="Protein_kinase_ATP_BS"/>
</dbReference>
<evidence type="ECO:0000256" key="2">
    <source>
        <dbReference type="ARBA" id="ARBA00022840"/>
    </source>
</evidence>
<accession>A0ABN8QLH9</accession>
<reference evidence="5 6" key="1">
    <citation type="submission" date="2022-05" db="EMBL/GenBank/DDBJ databases">
        <authorList>
            <consortium name="Genoscope - CEA"/>
            <person name="William W."/>
        </authorList>
    </citation>
    <scope>NUCLEOTIDE SEQUENCE [LARGE SCALE GENOMIC DNA]</scope>
</reference>
<dbReference type="EMBL" id="CALNXI010001347">
    <property type="protein sequence ID" value="CAH3165815.1"/>
    <property type="molecule type" value="Genomic_DNA"/>
</dbReference>
<dbReference type="PANTHER" id="PTHR26392">
    <property type="entry name" value="MITOGEN-ACTIVATED PROTEIN KINASE KINASE KINASE 7-RELATED"/>
    <property type="match status" value="1"/>
</dbReference>
<evidence type="ECO:0000259" key="4">
    <source>
        <dbReference type="PROSITE" id="PS50011"/>
    </source>
</evidence>
<dbReference type="PANTHER" id="PTHR26392:SF92">
    <property type="entry name" value="PROTEIN KINASE DOMAIN-CONTAINING PROTEIN"/>
    <property type="match status" value="1"/>
</dbReference>
<dbReference type="InterPro" id="IPR008271">
    <property type="entry name" value="Ser/Thr_kinase_AS"/>
</dbReference>
<dbReference type="PROSITE" id="PS50011">
    <property type="entry name" value="PROTEIN_KINASE_DOM"/>
    <property type="match status" value="1"/>
</dbReference>
<keyword evidence="1 3" id="KW-0547">Nucleotide-binding</keyword>
<evidence type="ECO:0000313" key="5">
    <source>
        <dbReference type="EMBL" id="CAH3165815.1"/>
    </source>
</evidence>
<evidence type="ECO:0000256" key="1">
    <source>
        <dbReference type="ARBA" id="ARBA00022741"/>
    </source>
</evidence>
<organism evidence="5 6">
    <name type="scientific">Porites evermanni</name>
    <dbReference type="NCBI Taxonomy" id="104178"/>
    <lineage>
        <taxon>Eukaryota</taxon>
        <taxon>Metazoa</taxon>
        <taxon>Cnidaria</taxon>
        <taxon>Anthozoa</taxon>
        <taxon>Hexacorallia</taxon>
        <taxon>Scleractinia</taxon>
        <taxon>Fungiina</taxon>
        <taxon>Poritidae</taxon>
        <taxon>Porites</taxon>
    </lineage>
</organism>
<dbReference type="SUPFAM" id="SSF52540">
    <property type="entry name" value="P-loop containing nucleoside triphosphate hydrolases"/>
    <property type="match status" value="1"/>
</dbReference>
<dbReference type="Gene3D" id="3.40.50.300">
    <property type="entry name" value="P-loop containing nucleotide triphosphate hydrolases"/>
    <property type="match status" value="1"/>
</dbReference>
<dbReference type="PROSITE" id="PS00108">
    <property type="entry name" value="PROTEIN_KINASE_ST"/>
    <property type="match status" value="1"/>
</dbReference>
<keyword evidence="2 3" id="KW-0067">ATP-binding</keyword>
<dbReference type="InterPro" id="IPR027417">
    <property type="entry name" value="P-loop_NTPase"/>
</dbReference>
<dbReference type="InterPro" id="IPR045063">
    <property type="entry name" value="Dynamin_N"/>
</dbReference>
<comment type="caution">
    <text evidence="5">The sequence shown here is derived from an EMBL/GenBank/DDBJ whole genome shotgun (WGS) entry which is preliminary data.</text>
</comment>
<dbReference type="InterPro" id="IPR011009">
    <property type="entry name" value="Kinase-like_dom_sf"/>
</dbReference>
<evidence type="ECO:0000256" key="3">
    <source>
        <dbReference type="PROSITE-ProRule" id="PRU10141"/>
    </source>
</evidence>
<dbReference type="InterPro" id="IPR000719">
    <property type="entry name" value="Prot_kinase_dom"/>
</dbReference>
<dbReference type="PROSITE" id="PS00107">
    <property type="entry name" value="PROTEIN_KINASE_ATP"/>
    <property type="match status" value="1"/>
</dbReference>
<gene>
    <name evidence="5" type="ORF">PEVE_00005448</name>
</gene>
<protein>
    <recommendedName>
        <fullName evidence="4">Protein kinase domain-containing protein</fullName>
    </recommendedName>
</protein>
<feature type="domain" description="Protein kinase" evidence="4">
    <location>
        <begin position="544"/>
        <end position="822"/>
    </location>
</feature>
<sequence>KDFPTERIVRIGLFTGETSSGKSSLINLILGEEILPYSHKCCTSTICELKYGDERRLVVHFKDKDHPETELPTEEILLAQPTESFSYLDQIFSYVHLEKLLVMARDMSLGDPNQEKEEGGLTSVIEEDPLSKCALFVCNKWEQVPEQEVQSVKDETVKKLGNVWPGIDPESQITHMSTARAVTAQNLGVITEEFSSVMDGIKSVILMSIEAKLELHWNWLHRFLTTIVIHAKVFLENASNTHDDINQKMEKVIHRLNVMKRGQRRVIQDLQASFNEKVHTILCQLSEYLDSEDAMARFTSWSENEFPDQYISALTPEVGEKIDTLLSSRFQEVVKQWEEENHVFADARLSLVKKVKNCYDEAEFQRRNLLFDATDVPRGVSNFKKFRFSIPRKAYMKIRILTFAVFGLVADAMDVRFITELYGGSKIDFKDVISQASVTFLSSRREKRQLKKFVEGKLNDVKDCLGKIEVRLPELIEEDRELYSELYGQLLCNLEQETHFQEENKDRYRRIRDEGSQCRDQLALFGLKNVCTTKINHEELEWKEEKSSLLGSGSFSAVYQGAMRRCGEVATVALKVFNEALNADNASEIMQEMKMLRQVKTILKHPHIVQFYGIYLDMSSPMSTRVIFVMEKCKGNLRNHIFRDVESTPGRSKKATTVKEVCHWAKQIIDGLAHIHELGVVHGDFKLENILLSEDNTVKIADVGLAKAETEITGTFKGTPVYMAPEVFHSKMYDSKADIYSLGLLMWEMWYGKRAFGDAPGTTPQGLFDWVDKGNRPVHKQGCKTPPSVWERLMTQCWDGDADKRPTAKECMEEVKKMAVCN</sequence>
<keyword evidence="6" id="KW-1185">Reference proteome</keyword>
<dbReference type="Pfam" id="PF00350">
    <property type="entry name" value="Dynamin_N"/>
    <property type="match status" value="1"/>
</dbReference>
<proteinExistence type="predicted"/>
<dbReference type="Pfam" id="PF00069">
    <property type="entry name" value="Pkinase"/>
    <property type="match status" value="1"/>
</dbReference>
<evidence type="ECO:0000313" key="6">
    <source>
        <dbReference type="Proteomes" id="UP001159427"/>
    </source>
</evidence>
<dbReference type="SUPFAM" id="SSF56112">
    <property type="entry name" value="Protein kinase-like (PK-like)"/>
    <property type="match status" value="1"/>
</dbReference>
<dbReference type="Proteomes" id="UP001159427">
    <property type="component" value="Unassembled WGS sequence"/>
</dbReference>
<dbReference type="Gene3D" id="1.10.510.10">
    <property type="entry name" value="Transferase(Phosphotransferase) domain 1"/>
    <property type="match status" value="1"/>
</dbReference>
<name>A0ABN8QLH9_9CNID</name>